<feature type="domain" description="Mur ligase N-terminal catalytic" evidence="10">
    <location>
        <begin position="25"/>
        <end position="94"/>
    </location>
</feature>
<evidence type="ECO:0000259" key="11">
    <source>
        <dbReference type="Pfam" id="PF08245"/>
    </source>
</evidence>
<keyword evidence="9" id="KW-0961">Cell wall biogenesis/degradation</keyword>
<evidence type="ECO:0000313" key="12">
    <source>
        <dbReference type="EMBL" id="KKL20765.1"/>
    </source>
</evidence>
<dbReference type="Pfam" id="PF01225">
    <property type="entry name" value="Mur_ligase"/>
    <property type="match status" value="1"/>
</dbReference>
<dbReference type="GO" id="GO:0047480">
    <property type="term" value="F:UDP-N-acetylmuramoyl-tripeptide-D-alanyl-D-alanine ligase activity"/>
    <property type="evidence" value="ECO:0007669"/>
    <property type="project" value="InterPro"/>
</dbReference>
<keyword evidence="7" id="KW-0573">Peptidoglycan synthesis</keyword>
<dbReference type="InterPro" id="IPR051046">
    <property type="entry name" value="MurCDEF_CellWall_CoF430Synth"/>
</dbReference>
<sequence length="332" mass="35477">MQRLTYDEVLEATGGRVLFGKHNGVEGISIDSRTVGPKDFFLALKGERFDGHDFVGQALEKCAGAIVSIPPVSPPSNKTIIHVGSTLKALQDIAHYIRKKYGPQVLGITGSNGKTTTKEMSAHILSGKLSVLKNTGNLNNHIGLPLSMLELGGHHEAMVLEMGASAPGDIKKLCGIAEPDFGVLTNIGLAHIEGFKDIATVRKAKMELLDLVGLAAVNLDDEFLMEGVAVAVYQGRLLRFGLGEGADIRATDVELGQKDTSFVLHIPGGEVPVRLGLTGMFNVYNALAAASAAYMFGISAEDVKEGLESFKGVPMRLELKDMRGYTIISDVY</sequence>
<protein>
    <recommendedName>
        <fullName evidence="13">UDP-MurNAc-pentapeptide synthetase</fullName>
    </recommendedName>
</protein>
<evidence type="ECO:0000256" key="1">
    <source>
        <dbReference type="ARBA" id="ARBA00022490"/>
    </source>
</evidence>
<dbReference type="PANTHER" id="PTHR43024">
    <property type="entry name" value="UDP-N-ACETYLMURAMOYL-TRIPEPTIDE--D-ALANYL-D-ALANINE LIGASE"/>
    <property type="match status" value="1"/>
</dbReference>
<dbReference type="InterPro" id="IPR035911">
    <property type="entry name" value="MurE/MurF_N"/>
</dbReference>
<dbReference type="AlphaFoldDB" id="A0A0F9BG89"/>
<dbReference type="GO" id="GO:0005524">
    <property type="term" value="F:ATP binding"/>
    <property type="evidence" value="ECO:0007669"/>
    <property type="project" value="UniProtKB-KW"/>
</dbReference>
<comment type="caution">
    <text evidence="12">The sequence shown here is derived from an EMBL/GenBank/DDBJ whole genome shotgun (WGS) entry which is preliminary data.</text>
</comment>
<dbReference type="InterPro" id="IPR000713">
    <property type="entry name" value="Mur_ligase_N"/>
</dbReference>
<proteinExistence type="predicted"/>
<evidence type="ECO:0000256" key="5">
    <source>
        <dbReference type="ARBA" id="ARBA00022840"/>
    </source>
</evidence>
<dbReference type="SUPFAM" id="SSF63418">
    <property type="entry name" value="MurE/MurF N-terminal domain"/>
    <property type="match status" value="1"/>
</dbReference>
<accession>A0A0F9BG89</accession>
<evidence type="ECO:0000256" key="6">
    <source>
        <dbReference type="ARBA" id="ARBA00022960"/>
    </source>
</evidence>
<dbReference type="NCBIfam" id="TIGR01143">
    <property type="entry name" value="murF"/>
    <property type="match status" value="1"/>
</dbReference>
<dbReference type="GO" id="GO:0071555">
    <property type="term" value="P:cell wall organization"/>
    <property type="evidence" value="ECO:0007669"/>
    <property type="project" value="UniProtKB-KW"/>
</dbReference>
<keyword evidence="4" id="KW-0547">Nucleotide-binding</keyword>
<organism evidence="12">
    <name type="scientific">marine sediment metagenome</name>
    <dbReference type="NCBI Taxonomy" id="412755"/>
    <lineage>
        <taxon>unclassified sequences</taxon>
        <taxon>metagenomes</taxon>
        <taxon>ecological metagenomes</taxon>
    </lineage>
</organism>
<dbReference type="EMBL" id="LAZR01037969">
    <property type="protein sequence ID" value="KKL20765.1"/>
    <property type="molecule type" value="Genomic_DNA"/>
</dbReference>
<gene>
    <name evidence="12" type="ORF">LCGC14_2452180</name>
</gene>
<dbReference type="Gene3D" id="3.40.1390.10">
    <property type="entry name" value="MurE/MurF, N-terminal domain"/>
    <property type="match status" value="1"/>
</dbReference>
<evidence type="ECO:0008006" key="13">
    <source>
        <dbReference type="Google" id="ProtNLM"/>
    </source>
</evidence>
<dbReference type="Pfam" id="PF08245">
    <property type="entry name" value="Mur_ligase_M"/>
    <property type="match status" value="1"/>
</dbReference>
<dbReference type="PANTHER" id="PTHR43024:SF1">
    <property type="entry name" value="UDP-N-ACETYLMURAMOYL-TRIPEPTIDE--D-ALANYL-D-ALANINE LIGASE"/>
    <property type="match status" value="1"/>
</dbReference>
<keyword evidence="2" id="KW-0436">Ligase</keyword>
<dbReference type="InterPro" id="IPR013221">
    <property type="entry name" value="Mur_ligase_cen"/>
</dbReference>
<evidence type="ECO:0000256" key="8">
    <source>
        <dbReference type="ARBA" id="ARBA00023306"/>
    </source>
</evidence>
<reference evidence="12" key="1">
    <citation type="journal article" date="2015" name="Nature">
        <title>Complex archaea that bridge the gap between prokaryotes and eukaryotes.</title>
        <authorList>
            <person name="Spang A."/>
            <person name="Saw J.H."/>
            <person name="Jorgensen S.L."/>
            <person name="Zaremba-Niedzwiedzka K."/>
            <person name="Martijn J."/>
            <person name="Lind A.E."/>
            <person name="van Eijk R."/>
            <person name="Schleper C."/>
            <person name="Guy L."/>
            <person name="Ettema T.J."/>
        </authorList>
    </citation>
    <scope>NUCLEOTIDE SEQUENCE</scope>
</reference>
<feature type="domain" description="Mur ligase central" evidence="11">
    <location>
        <begin position="108"/>
        <end position="293"/>
    </location>
</feature>
<keyword evidence="5" id="KW-0067">ATP-binding</keyword>
<dbReference type="SUPFAM" id="SSF53623">
    <property type="entry name" value="MurD-like peptide ligases, catalytic domain"/>
    <property type="match status" value="1"/>
</dbReference>
<name>A0A0F9BG89_9ZZZZ</name>
<dbReference type="GO" id="GO:0008360">
    <property type="term" value="P:regulation of cell shape"/>
    <property type="evidence" value="ECO:0007669"/>
    <property type="project" value="UniProtKB-KW"/>
</dbReference>
<feature type="non-terminal residue" evidence="12">
    <location>
        <position position="332"/>
    </location>
</feature>
<evidence type="ECO:0000259" key="10">
    <source>
        <dbReference type="Pfam" id="PF01225"/>
    </source>
</evidence>
<keyword evidence="3" id="KW-0132">Cell division</keyword>
<evidence type="ECO:0000256" key="7">
    <source>
        <dbReference type="ARBA" id="ARBA00022984"/>
    </source>
</evidence>
<evidence type="ECO:0000256" key="4">
    <source>
        <dbReference type="ARBA" id="ARBA00022741"/>
    </source>
</evidence>
<evidence type="ECO:0000256" key="3">
    <source>
        <dbReference type="ARBA" id="ARBA00022618"/>
    </source>
</evidence>
<keyword evidence="1" id="KW-0963">Cytoplasm</keyword>
<dbReference type="GO" id="GO:0051301">
    <property type="term" value="P:cell division"/>
    <property type="evidence" value="ECO:0007669"/>
    <property type="project" value="UniProtKB-KW"/>
</dbReference>
<evidence type="ECO:0000256" key="9">
    <source>
        <dbReference type="ARBA" id="ARBA00023316"/>
    </source>
</evidence>
<dbReference type="GO" id="GO:0009252">
    <property type="term" value="P:peptidoglycan biosynthetic process"/>
    <property type="evidence" value="ECO:0007669"/>
    <property type="project" value="UniProtKB-KW"/>
</dbReference>
<dbReference type="Gene3D" id="3.40.1190.10">
    <property type="entry name" value="Mur-like, catalytic domain"/>
    <property type="match status" value="1"/>
</dbReference>
<keyword evidence="8" id="KW-0131">Cell cycle</keyword>
<keyword evidence="6" id="KW-0133">Cell shape</keyword>
<dbReference type="InterPro" id="IPR005863">
    <property type="entry name" value="UDP-N-AcMur_synth"/>
</dbReference>
<dbReference type="InterPro" id="IPR036565">
    <property type="entry name" value="Mur-like_cat_sf"/>
</dbReference>
<evidence type="ECO:0000256" key="2">
    <source>
        <dbReference type="ARBA" id="ARBA00022598"/>
    </source>
</evidence>